<dbReference type="Proteomes" id="UP000186817">
    <property type="component" value="Unassembled WGS sequence"/>
</dbReference>
<evidence type="ECO:0008006" key="3">
    <source>
        <dbReference type="Google" id="ProtNLM"/>
    </source>
</evidence>
<evidence type="ECO:0000313" key="2">
    <source>
        <dbReference type="Proteomes" id="UP000186817"/>
    </source>
</evidence>
<comment type="caution">
    <text evidence="1">The sequence shown here is derived from an EMBL/GenBank/DDBJ whole genome shotgun (WGS) entry which is preliminary data.</text>
</comment>
<keyword evidence="2" id="KW-1185">Reference proteome</keyword>
<organism evidence="1 2">
    <name type="scientific">Symbiodinium microadriaticum</name>
    <name type="common">Dinoflagellate</name>
    <name type="synonym">Zooxanthella microadriatica</name>
    <dbReference type="NCBI Taxonomy" id="2951"/>
    <lineage>
        <taxon>Eukaryota</taxon>
        <taxon>Sar</taxon>
        <taxon>Alveolata</taxon>
        <taxon>Dinophyceae</taxon>
        <taxon>Suessiales</taxon>
        <taxon>Symbiodiniaceae</taxon>
        <taxon>Symbiodinium</taxon>
    </lineage>
</organism>
<evidence type="ECO:0000313" key="1">
    <source>
        <dbReference type="EMBL" id="OLP74085.1"/>
    </source>
</evidence>
<sequence length="83" mass="9409">MPREAILSKDDVHCRRVLHKMAYDSLDPMVAAAGDVIFVGGHMATMSYIKMNGRLSYFKDGFFQPLSGDHWISEVCLWEDQAT</sequence>
<name>A0A1Q9BTT9_SYMMI</name>
<protein>
    <recommendedName>
        <fullName evidence="3">Cyclic nucleotide-binding domain-containing protein</fullName>
    </recommendedName>
</protein>
<dbReference type="AlphaFoldDB" id="A0A1Q9BTT9"/>
<reference evidence="1 2" key="1">
    <citation type="submission" date="2016-02" db="EMBL/GenBank/DDBJ databases">
        <title>Genome analysis of coral dinoflagellate symbionts highlights evolutionary adaptations to a symbiotic lifestyle.</title>
        <authorList>
            <person name="Aranda M."/>
            <person name="Li Y."/>
            <person name="Liew Y.J."/>
            <person name="Baumgarten S."/>
            <person name="Simakov O."/>
            <person name="Wilson M."/>
            <person name="Piel J."/>
            <person name="Ashoor H."/>
            <person name="Bougouffa S."/>
            <person name="Bajic V.B."/>
            <person name="Ryu T."/>
            <person name="Ravasi T."/>
            <person name="Bayer T."/>
            <person name="Micklem G."/>
            <person name="Kim H."/>
            <person name="Bhak J."/>
            <person name="Lajeunesse T.C."/>
            <person name="Voolstra C.R."/>
        </authorList>
    </citation>
    <scope>NUCLEOTIDE SEQUENCE [LARGE SCALE GENOMIC DNA]</scope>
    <source>
        <strain evidence="1 2">CCMP2467</strain>
    </source>
</reference>
<gene>
    <name evidence="1" type="ORF">AK812_SmicGene46481</name>
</gene>
<accession>A0A1Q9BTT9</accession>
<proteinExistence type="predicted"/>
<dbReference type="EMBL" id="LSRX01004282">
    <property type="protein sequence ID" value="OLP74085.1"/>
    <property type="molecule type" value="Genomic_DNA"/>
</dbReference>